<dbReference type="PANTHER" id="PTHR47338">
    <property type="entry name" value="ZN(II)2CYS6 TRANSCRIPTION FACTOR (EUROFUNG)-RELATED"/>
    <property type="match status" value="1"/>
</dbReference>
<dbReference type="Gene3D" id="4.10.240.10">
    <property type="entry name" value="Zn(2)-C6 fungal-type DNA-binding domain"/>
    <property type="match status" value="1"/>
</dbReference>
<proteinExistence type="predicted"/>
<dbReference type="GO" id="GO:0008270">
    <property type="term" value="F:zinc ion binding"/>
    <property type="evidence" value="ECO:0007669"/>
    <property type="project" value="InterPro"/>
</dbReference>
<dbReference type="InterPro" id="IPR036864">
    <property type="entry name" value="Zn2-C6_fun-type_DNA-bd_sf"/>
</dbReference>
<keyword evidence="5" id="KW-0539">Nucleus</keyword>
<organism evidence="8 9">
    <name type="scientific">Terfezia boudieri ATCC MYA-4762</name>
    <dbReference type="NCBI Taxonomy" id="1051890"/>
    <lineage>
        <taxon>Eukaryota</taxon>
        <taxon>Fungi</taxon>
        <taxon>Dikarya</taxon>
        <taxon>Ascomycota</taxon>
        <taxon>Pezizomycotina</taxon>
        <taxon>Pezizomycetes</taxon>
        <taxon>Pezizales</taxon>
        <taxon>Pezizaceae</taxon>
        <taxon>Terfezia</taxon>
    </lineage>
</organism>
<dbReference type="CDD" id="cd00067">
    <property type="entry name" value="GAL4"/>
    <property type="match status" value="1"/>
</dbReference>
<dbReference type="AlphaFoldDB" id="A0A3N4LQN6"/>
<dbReference type="GO" id="GO:0003677">
    <property type="term" value="F:DNA binding"/>
    <property type="evidence" value="ECO:0007669"/>
    <property type="project" value="InterPro"/>
</dbReference>
<dbReference type="PANTHER" id="PTHR47338:SF4">
    <property type="entry name" value="ZN(II)2CYS6 TRANSCRIPTION FACTOR (EUROFUNG)"/>
    <property type="match status" value="1"/>
</dbReference>
<evidence type="ECO:0000256" key="6">
    <source>
        <dbReference type="SAM" id="MobiDB-lite"/>
    </source>
</evidence>
<dbReference type="GO" id="GO:0000981">
    <property type="term" value="F:DNA-binding transcription factor activity, RNA polymerase II-specific"/>
    <property type="evidence" value="ECO:0007669"/>
    <property type="project" value="InterPro"/>
</dbReference>
<evidence type="ECO:0000259" key="7">
    <source>
        <dbReference type="PROSITE" id="PS50048"/>
    </source>
</evidence>
<dbReference type="STRING" id="1051890.A0A3N4LQN6"/>
<keyword evidence="9" id="KW-1185">Reference proteome</keyword>
<dbReference type="GO" id="GO:0005634">
    <property type="term" value="C:nucleus"/>
    <property type="evidence" value="ECO:0007669"/>
    <property type="project" value="UniProtKB-SubCell"/>
</dbReference>
<dbReference type="EMBL" id="ML121539">
    <property type="protein sequence ID" value="RPB25156.1"/>
    <property type="molecule type" value="Genomic_DNA"/>
</dbReference>
<dbReference type="PROSITE" id="PS50048">
    <property type="entry name" value="ZN2_CY6_FUNGAL_2"/>
    <property type="match status" value="1"/>
</dbReference>
<evidence type="ECO:0000313" key="9">
    <source>
        <dbReference type="Proteomes" id="UP000267821"/>
    </source>
</evidence>
<keyword evidence="4" id="KW-0804">Transcription</keyword>
<evidence type="ECO:0000313" key="8">
    <source>
        <dbReference type="EMBL" id="RPB25156.1"/>
    </source>
</evidence>
<sequence length="1152" mass="126620">MNCKSCRKKKIKCNRIRPSCDTCLAFQCACIYDAIPKKRGPKTEVLEELLKRVSGLEKRLAEGKEANITKKLEDMKASNGGIPNTESTMEQPPESKLAGSNGAAKREEAGLRADCERRDAHEATNVNIWTTGNDHDSEPPPYASLSPASADLDTDFGNSWASPMKIVATQPSGMKRRRTSDTQTLSKGTGVPLLGRTRSITSHIHLESTQDNVLNSIQFPDSYIDAFFGKFHGKPHEVLHEETFRASLAQGAIHPSQLHIVCAIGAKYVHTGPRGHSLCVNFTEAARAAVDMDFPSLENFQTLLLISISYFYLGKGYKTFMLLGTAVRMAYGLDLNRELPPDEPATPVEREVRRRAFWACYLLDRFAVCGSRRPPMLLEESILLKLPGSVPQMRGLDEQIFSSHMNLTGPGAGQPHVSGLLALRRQTGSASALCIDITKLLGTTARYIEQGGAKGDIHLPPWHAHSNLTKIRRELDNWAARKLTCELYSQTPGAAQGDGLYLRHPDVTLLVMAKAIFHLVSCLIYRPFLAVELSGNSRGAHQQTGAFTAHGPETGHRGQQQIWQAEATKMCFIHANAIGDLVEVLKSTKPEGFQWPAILGYCVVTAATIHLHGAYYQNTERDPVIRTSKGFFAREMQHIRDFRDIWPAARVQYVMLKRLKQAHEELVQRLTETSSSDAENNYCGIAGGLVYSSGTGCWAGKQNGFQLDDFFQRYPNRENYFDGAQCPFVEDMIETAAKLSLNDELGHPKMKTHSKIEKIPNGFVGAAAPHAFISGYGDGHSVPQDIQHQKQYDGAQTYSTSNPYQEKRTWDPNRQKVQEIIPSSTSAGAFGYLRSGEVQSPSSPFASTCTISLAGQSRVVTPASMPAARNADANMRTNFPDRYDIFPLHTSPDLIRGYPVAINPTEHIVQQITSYSRNGPSLISTRSTHSTPLDSQKAFRSAELNIANWFAHENSAPLGSTSQSLNTRIQSLEFPRSTNGHSGNLNYLVHGGGVHMEGYNLYGGLYIDHSDPTPMETRNLADEDYIRGDDFGGSGAKARAKYVEQPDPFLLMLTQVVEEPNNSYGDLSQHAVMHSGRGEASTHMRAACESETSSAEAGILYTGSQTQPMGTGLHFGSHAQVDPTRPAVVNVGAGMVTENYNLMDAPWGAFLG</sequence>
<dbReference type="InterPro" id="IPR007219">
    <property type="entry name" value="XnlR_reg_dom"/>
</dbReference>
<dbReference type="SUPFAM" id="SSF57701">
    <property type="entry name" value="Zn2/Cys6 DNA-binding domain"/>
    <property type="match status" value="1"/>
</dbReference>
<dbReference type="InterPro" id="IPR001138">
    <property type="entry name" value="Zn2Cys6_DnaBD"/>
</dbReference>
<protein>
    <recommendedName>
        <fullName evidence="7">Zn(2)-C6 fungal-type domain-containing protein</fullName>
    </recommendedName>
</protein>
<gene>
    <name evidence="8" type="ORF">L211DRAFT_807230</name>
</gene>
<evidence type="ECO:0000256" key="1">
    <source>
        <dbReference type="ARBA" id="ARBA00004123"/>
    </source>
</evidence>
<keyword evidence="2" id="KW-0479">Metal-binding</keyword>
<dbReference type="SMART" id="SM00066">
    <property type="entry name" value="GAL4"/>
    <property type="match status" value="1"/>
</dbReference>
<reference evidence="8 9" key="1">
    <citation type="journal article" date="2018" name="Nat. Ecol. Evol.">
        <title>Pezizomycetes genomes reveal the molecular basis of ectomycorrhizal truffle lifestyle.</title>
        <authorList>
            <person name="Murat C."/>
            <person name="Payen T."/>
            <person name="Noel B."/>
            <person name="Kuo A."/>
            <person name="Morin E."/>
            <person name="Chen J."/>
            <person name="Kohler A."/>
            <person name="Krizsan K."/>
            <person name="Balestrini R."/>
            <person name="Da Silva C."/>
            <person name="Montanini B."/>
            <person name="Hainaut M."/>
            <person name="Levati E."/>
            <person name="Barry K.W."/>
            <person name="Belfiori B."/>
            <person name="Cichocki N."/>
            <person name="Clum A."/>
            <person name="Dockter R.B."/>
            <person name="Fauchery L."/>
            <person name="Guy J."/>
            <person name="Iotti M."/>
            <person name="Le Tacon F."/>
            <person name="Lindquist E.A."/>
            <person name="Lipzen A."/>
            <person name="Malagnac F."/>
            <person name="Mello A."/>
            <person name="Molinier V."/>
            <person name="Miyauchi S."/>
            <person name="Poulain J."/>
            <person name="Riccioni C."/>
            <person name="Rubini A."/>
            <person name="Sitrit Y."/>
            <person name="Splivallo R."/>
            <person name="Traeger S."/>
            <person name="Wang M."/>
            <person name="Zifcakova L."/>
            <person name="Wipf D."/>
            <person name="Zambonelli A."/>
            <person name="Paolocci F."/>
            <person name="Nowrousian M."/>
            <person name="Ottonello S."/>
            <person name="Baldrian P."/>
            <person name="Spatafora J.W."/>
            <person name="Henrissat B."/>
            <person name="Nagy L.G."/>
            <person name="Aury J.M."/>
            <person name="Wincker P."/>
            <person name="Grigoriev I.V."/>
            <person name="Bonfante P."/>
            <person name="Martin F.M."/>
        </authorList>
    </citation>
    <scope>NUCLEOTIDE SEQUENCE [LARGE SCALE GENOMIC DNA]</scope>
    <source>
        <strain evidence="8 9">ATCC MYA-4762</strain>
    </source>
</reference>
<feature type="compositionally biased region" description="Polar residues" evidence="6">
    <location>
        <begin position="81"/>
        <end position="90"/>
    </location>
</feature>
<evidence type="ECO:0000256" key="4">
    <source>
        <dbReference type="ARBA" id="ARBA00023163"/>
    </source>
</evidence>
<dbReference type="InterPro" id="IPR050815">
    <property type="entry name" value="TF_fung"/>
</dbReference>
<evidence type="ECO:0000256" key="5">
    <source>
        <dbReference type="ARBA" id="ARBA00023242"/>
    </source>
</evidence>
<accession>A0A3N4LQN6</accession>
<dbReference type="Pfam" id="PF00172">
    <property type="entry name" value="Zn_clus"/>
    <property type="match status" value="1"/>
</dbReference>
<dbReference type="InParanoid" id="A0A3N4LQN6"/>
<dbReference type="SMART" id="SM00906">
    <property type="entry name" value="Fungal_trans"/>
    <property type="match status" value="1"/>
</dbReference>
<feature type="region of interest" description="Disordered" evidence="6">
    <location>
        <begin position="76"/>
        <end position="103"/>
    </location>
</feature>
<keyword evidence="3" id="KW-0805">Transcription regulation</keyword>
<feature type="region of interest" description="Disordered" evidence="6">
    <location>
        <begin position="170"/>
        <end position="192"/>
    </location>
</feature>
<dbReference type="GO" id="GO:0006351">
    <property type="term" value="P:DNA-templated transcription"/>
    <property type="evidence" value="ECO:0007669"/>
    <property type="project" value="InterPro"/>
</dbReference>
<name>A0A3N4LQN6_9PEZI</name>
<dbReference type="OrthoDB" id="197068at2759"/>
<dbReference type="CDD" id="cd12148">
    <property type="entry name" value="fungal_TF_MHR"/>
    <property type="match status" value="1"/>
</dbReference>
<dbReference type="Pfam" id="PF04082">
    <property type="entry name" value="Fungal_trans"/>
    <property type="match status" value="1"/>
</dbReference>
<feature type="domain" description="Zn(2)-C6 fungal-type" evidence="7">
    <location>
        <begin position="2"/>
        <end position="32"/>
    </location>
</feature>
<evidence type="ECO:0000256" key="3">
    <source>
        <dbReference type="ARBA" id="ARBA00023015"/>
    </source>
</evidence>
<comment type="subcellular location">
    <subcellularLocation>
        <location evidence="1">Nucleus</location>
    </subcellularLocation>
</comment>
<evidence type="ECO:0000256" key="2">
    <source>
        <dbReference type="ARBA" id="ARBA00022723"/>
    </source>
</evidence>
<dbReference type="Proteomes" id="UP000267821">
    <property type="component" value="Unassembled WGS sequence"/>
</dbReference>